<reference evidence="4 5" key="1">
    <citation type="submission" date="2020-02" db="EMBL/GenBank/DDBJ databases">
        <authorList>
            <person name="Li X.-J."/>
            <person name="Han X.-M."/>
        </authorList>
    </citation>
    <scope>NUCLEOTIDE SEQUENCE [LARGE SCALE GENOMIC DNA]</scope>
    <source>
        <strain evidence="4 5">CCTCC AB 2017055</strain>
    </source>
</reference>
<comment type="similarity">
    <text evidence="1">Belongs to the dTDP-4-dehydrorhamnose 3,5-epimerase family.</text>
</comment>
<accession>A0A6L9SFS5</accession>
<evidence type="ECO:0000256" key="1">
    <source>
        <dbReference type="ARBA" id="ARBA00010154"/>
    </source>
</evidence>
<dbReference type="InterPro" id="IPR011051">
    <property type="entry name" value="RmlC_Cupin_sf"/>
</dbReference>
<dbReference type="RefSeq" id="WP_163744078.1">
    <property type="nucleotide sequence ID" value="NZ_JAAGOA010000027.1"/>
</dbReference>
<sequence length="218" mass="24070">MEIRELSTSGAYEFLPHVFEDRRGKFVAPFQGKTFADVLGHPLSLAQVNVSVSRKGTIRGVHFADTPPGQAKYVWCPRGALLDVVVDLRVDSPTFGRWDAIRLDATDFHALYIAEGLGHAFVALEDETIMAYLCSTGYNPEREHGITPLDEDLSLPWPDDIEPILSDKDAQAPTLRQALDADLLPSYDVCVTHYATAQAQWATAQPAEAFSLTEHTKS</sequence>
<dbReference type="PANTHER" id="PTHR21047:SF2">
    <property type="entry name" value="THYMIDINE DIPHOSPHO-4-KETO-RHAMNOSE 3,5-EPIMERASE"/>
    <property type="match status" value="1"/>
</dbReference>
<dbReference type="GO" id="GO:0019305">
    <property type="term" value="P:dTDP-rhamnose biosynthetic process"/>
    <property type="evidence" value="ECO:0007669"/>
    <property type="project" value="TreeGrafter"/>
</dbReference>
<dbReference type="InterPro" id="IPR014710">
    <property type="entry name" value="RmlC-like_jellyroll"/>
</dbReference>
<dbReference type="PANTHER" id="PTHR21047">
    <property type="entry name" value="DTDP-6-DEOXY-D-GLUCOSE-3,5 EPIMERASE"/>
    <property type="match status" value="1"/>
</dbReference>
<evidence type="ECO:0000313" key="4">
    <source>
        <dbReference type="EMBL" id="NEE03959.1"/>
    </source>
</evidence>
<dbReference type="GO" id="GO:0005829">
    <property type="term" value="C:cytosol"/>
    <property type="evidence" value="ECO:0007669"/>
    <property type="project" value="TreeGrafter"/>
</dbReference>
<proteinExistence type="inferred from homology"/>
<name>A0A6L9SFS5_9ACTN</name>
<dbReference type="Pfam" id="PF00908">
    <property type="entry name" value="dTDP_sugar_isom"/>
    <property type="match status" value="1"/>
</dbReference>
<dbReference type="Gene3D" id="2.60.120.10">
    <property type="entry name" value="Jelly Rolls"/>
    <property type="match status" value="1"/>
</dbReference>
<organism evidence="4 5">
    <name type="scientific">Phytoactinopolyspora halotolerans</name>
    <dbReference type="NCBI Taxonomy" id="1981512"/>
    <lineage>
        <taxon>Bacteria</taxon>
        <taxon>Bacillati</taxon>
        <taxon>Actinomycetota</taxon>
        <taxon>Actinomycetes</taxon>
        <taxon>Jiangellales</taxon>
        <taxon>Jiangellaceae</taxon>
        <taxon>Phytoactinopolyspora</taxon>
    </lineage>
</organism>
<keyword evidence="5" id="KW-1185">Reference proteome</keyword>
<dbReference type="CDD" id="cd00438">
    <property type="entry name" value="cupin_RmlC"/>
    <property type="match status" value="1"/>
</dbReference>
<feature type="active site" description="Proton acceptor" evidence="2">
    <location>
        <position position="62"/>
    </location>
</feature>
<dbReference type="GO" id="GO:0000271">
    <property type="term" value="P:polysaccharide biosynthetic process"/>
    <property type="evidence" value="ECO:0007669"/>
    <property type="project" value="TreeGrafter"/>
</dbReference>
<comment type="caution">
    <text evidence="4">The sequence shown here is derived from an EMBL/GenBank/DDBJ whole genome shotgun (WGS) entry which is preliminary data.</text>
</comment>
<gene>
    <name evidence="4" type="ORF">G1H10_27700</name>
</gene>
<feature type="site" description="Participates in a stacking interaction with the thymidine ring of dTDP-4-oxo-6-deoxyglucose" evidence="3">
    <location>
        <position position="138"/>
    </location>
</feature>
<protein>
    <submittedName>
        <fullName evidence="4">dTDP-4-keto-6-deoxy-D-glucose epimerase</fullName>
    </submittedName>
</protein>
<dbReference type="EMBL" id="JAAGOA010000027">
    <property type="protein sequence ID" value="NEE03959.1"/>
    <property type="molecule type" value="Genomic_DNA"/>
</dbReference>
<evidence type="ECO:0000256" key="2">
    <source>
        <dbReference type="PIRSR" id="PIRSR600888-1"/>
    </source>
</evidence>
<dbReference type="Proteomes" id="UP000475214">
    <property type="component" value="Unassembled WGS sequence"/>
</dbReference>
<dbReference type="GO" id="GO:0008830">
    <property type="term" value="F:dTDP-4-dehydrorhamnose 3,5-epimerase activity"/>
    <property type="evidence" value="ECO:0007669"/>
    <property type="project" value="InterPro"/>
</dbReference>
<feature type="active site" description="Proton donor" evidence="2">
    <location>
        <position position="132"/>
    </location>
</feature>
<evidence type="ECO:0000313" key="5">
    <source>
        <dbReference type="Proteomes" id="UP000475214"/>
    </source>
</evidence>
<dbReference type="InterPro" id="IPR000888">
    <property type="entry name" value="RmlC-like"/>
</dbReference>
<dbReference type="SUPFAM" id="SSF51182">
    <property type="entry name" value="RmlC-like cupins"/>
    <property type="match status" value="1"/>
</dbReference>
<dbReference type="AlphaFoldDB" id="A0A6L9SFS5"/>
<evidence type="ECO:0000256" key="3">
    <source>
        <dbReference type="PIRSR" id="PIRSR600888-3"/>
    </source>
</evidence>